<evidence type="ECO:0000256" key="2">
    <source>
        <dbReference type="ARBA" id="ARBA00022737"/>
    </source>
</evidence>
<gene>
    <name evidence="4" type="ORF">I9W82_004539</name>
</gene>
<evidence type="ECO:0000313" key="5">
    <source>
        <dbReference type="Proteomes" id="UP000669133"/>
    </source>
</evidence>
<evidence type="ECO:0000256" key="3">
    <source>
        <dbReference type="SAM" id="Phobius"/>
    </source>
</evidence>
<dbReference type="InterPro" id="IPR003591">
    <property type="entry name" value="Leu-rich_rpt_typical-subtyp"/>
</dbReference>
<evidence type="ECO:0000313" key="4">
    <source>
        <dbReference type="EMBL" id="KAG5418209.1"/>
    </source>
</evidence>
<dbReference type="SMART" id="SM00369">
    <property type="entry name" value="LRR_TYP"/>
    <property type="match status" value="5"/>
</dbReference>
<dbReference type="Pfam" id="PF13855">
    <property type="entry name" value="LRR_8"/>
    <property type="match status" value="1"/>
</dbReference>
<protein>
    <submittedName>
        <fullName evidence="4">Uncharacterized protein</fullName>
    </submittedName>
</protein>
<dbReference type="SUPFAM" id="SSF52058">
    <property type="entry name" value="L domain-like"/>
    <property type="match status" value="1"/>
</dbReference>
<keyword evidence="3" id="KW-0472">Membrane</keyword>
<dbReference type="Pfam" id="PF13516">
    <property type="entry name" value="LRR_6"/>
    <property type="match status" value="1"/>
</dbReference>
<organism evidence="4 5">
    <name type="scientific">Candida metapsilosis</name>
    <dbReference type="NCBI Taxonomy" id="273372"/>
    <lineage>
        <taxon>Eukaryota</taxon>
        <taxon>Fungi</taxon>
        <taxon>Dikarya</taxon>
        <taxon>Ascomycota</taxon>
        <taxon>Saccharomycotina</taxon>
        <taxon>Pichiomycetes</taxon>
        <taxon>Debaryomycetaceae</taxon>
        <taxon>Candida/Lodderomyces clade</taxon>
        <taxon>Candida</taxon>
    </lineage>
</organism>
<dbReference type="EMBL" id="JAEOAQ010000006">
    <property type="protein sequence ID" value="KAG5418209.1"/>
    <property type="molecule type" value="Genomic_DNA"/>
</dbReference>
<keyword evidence="3" id="KW-1133">Transmembrane helix</keyword>
<dbReference type="InterPro" id="IPR032675">
    <property type="entry name" value="LRR_dom_sf"/>
</dbReference>
<sequence length="717" mass="81054">MRLQNLPYHILAEIILFAGVNVTVILGNGSLSQNLNLAVSQVIKRKKVWTYKNMESKVDKILYWKWSDEVISDLKSVEEVQIFCDYCVGENIEVELKLCYELEYATDLVELEQLLHYLQPTAKLRLEISLATCRLNFLDLTQIRASFKHLRNHMKEFSITGAPMTEVKGEIDLNDFAETEVLRITRCRITGSLANCNKLREFSFEPIRGQANALDINDLPSTLKNLEINEYTFSDTAAKQRDNWPSLEHVSISLDEDPLPPAILDILQKMTCKETMSFDYSYEFGLTDSFVLALSQTTREKEFKLKLLSVYGFVEVPMDIYPSEQLQLRYIDSPHLVSYLKNIPYLKKLSITENYGLDVAEISKALPRGLEYLSLFDCEGSWDNADLNFARFPKLKHLNLARTGVSSISELAFPDSLEVLDLSGNGIDSIDSVVFPENLKCLNLSLNEIEDVQGVKFPQSLKRVNMSGNPVDPGSLMAKLESYRVEKMYLGGQTEVDLSNCKLPASVRCLSLIRCSLLNCDFGDNLVSLRLESCKLATGNSFGGSIRYLSIKFDQSPQLGIDLPQSLEELDLSHNAFTKVPLQVGNLPNLRYLNLKNNELTSAIIEFSYKSLEALDLSDNKIEHVQLSFPEGSTNLRQLDLCDNNLKSISLQMIGHDGDTTHNCLHELSVSGNLELAQDHIKSLIPQLPKSTKCLWADKSASERLRLKFFAVNYLIE</sequence>
<evidence type="ECO:0000256" key="1">
    <source>
        <dbReference type="ARBA" id="ARBA00022614"/>
    </source>
</evidence>
<dbReference type="Pfam" id="PF00560">
    <property type="entry name" value="LRR_1"/>
    <property type="match status" value="1"/>
</dbReference>
<keyword evidence="2" id="KW-0677">Repeat</keyword>
<dbReference type="AlphaFoldDB" id="A0A8H7ZCW4"/>
<reference evidence="4 5" key="1">
    <citation type="submission" date="2020-12" db="EMBL/GenBank/DDBJ databases">
        <title>Effect of drift, selection, and recombination on the evolution of hybrid genomes in Candida yeast pathogens.</title>
        <authorList>
            <person name="Mixao V."/>
            <person name="Ksiezopolska E."/>
            <person name="Saus E."/>
            <person name="Boekhout T."/>
            <person name="Gacser A."/>
            <person name="Gabaldon T."/>
        </authorList>
    </citation>
    <scope>NUCLEOTIDE SEQUENCE [LARGE SCALE GENOMIC DNA]</scope>
    <source>
        <strain evidence="4 5">BP57</strain>
    </source>
</reference>
<keyword evidence="3" id="KW-0812">Transmembrane</keyword>
<dbReference type="GeneID" id="93653168"/>
<dbReference type="Pfam" id="PF12799">
    <property type="entry name" value="LRR_4"/>
    <property type="match status" value="1"/>
</dbReference>
<dbReference type="RefSeq" id="XP_067547325.1">
    <property type="nucleotide sequence ID" value="XM_067693621.1"/>
</dbReference>
<dbReference type="InterPro" id="IPR025875">
    <property type="entry name" value="Leu-rich_rpt_4"/>
</dbReference>
<keyword evidence="1" id="KW-0433">Leucine-rich repeat</keyword>
<dbReference type="PANTHER" id="PTHR15454">
    <property type="entry name" value="NISCHARIN RELATED"/>
    <property type="match status" value="1"/>
</dbReference>
<dbReference type="PANTHER" id="PTHR15454:SF56">
    <property type="entry name" value="PROTEIN PHOSPHATASE 1 REGULATORY SUBUNIT 7-RELATED"/>
    <property type="match status" value="1"/>
</dbReference>
<dbReference type="PROSITE" id="PS51450">
    <property type="entry name" value="LRR"/>
    <property type="match status" value="3"/>
</dbReference>
<accession>A0A8H7ZCW4</accession>
<dbReference type="OrthoDB" id="7451790at2759"/>
<dbReference type="Gene3D" id="3.80.10.10">
    <property type="entry name" value="Ribonuclease Inhibitor"/>
    <property type="match status" value="2"/>
</dbReference>
<dbReference type="InterPro" id="IPR001611">
    <property type="entry name" value="Leu-rich_rpt"/>
</dbReference>
<dbReference type="Proteomes" id="UP000669133">
    <property type="component" value="Unassembled WGS sequence"/>
</dbReference>
<dbReference type="GO" id="GO:0005737">
    <property type="term" value="C:cytoplasm"/>
    <property type="evidence" value="ECO:0007669"/>
    <property type="project" value="TreeGrafter"/>
</dbReference>
<name>A0A8H7ZCW4_9ASCO</name>
<keyword evidence="5" id="KW-1185">Reference proteome</keyword>
<proteinExistence type="predicted"/>
<feature type="transmembrane region" description="Helical" evidence="3">
    <location>
        <begin position="6"/>
        <end position="27"/>
    </location>
</feature>
<comment type="caution">
    <text evidence="4">The sequence shown here is derived from an EMBL/GenBank/DDBJ whole genome shotgun (WGS) entry which is preliminary data.</text>
</comment>